<reference evidence="2" key="1">
    <citation type="submission" date="2020-04" db="EMBL/GenBank/DDBJ databases">
        <title>Nitratireductor sp. nov. isolated from mangrove soil.</title>
        <authorList>
            <person name="Ye Y."/>
        </authorList>
    </citation>
    <scope>NUCLEOTIDE SEQUENCE</scope>
    <source>
        <strain evidence="2">SY7</strain>
    </source>
</reference>
<protein>
    <submittedName>
        <fullName evidence="2">Uncharacterized protein</fullName>
    </submittedName>
</protein>
<dbReference type="KEGG" id="niy:FQ775_11915"/>
<keyword evidence="3" id="KW-1185">Reference proteome</keyword>
<gene>
    <name evidence="2" type="ORF">FQ775_11915</name>
</gene>
<proteinExistence type="predicted"/>
<dbReference type="EMBL" id="CP042301">
    <property type="protein sequence ID" value="QDZ01033.1"/>
    <property type="molecule type" value="Genomic_DNA"/>
</dbReference>
<organism evidence="2 3">
    <name type="scientific">Nitratireductor mangrovi</name>
    <dbReference type="NCBI Taxonomy" id="2599600"/>
    <lineage>
        <taxon>Bacteria</taxon>
        <taxon>Pseudomonadati</taxon>
        <taxon>Pseudomonadota</taxon>
        <taxon>Alphaproteobacteria</taxon>
        <taxon>Hyphomicrobiales</taxon>
        <taxon>Phyllobacteriaceae</taxon>
        <taxon>Nitratireductor</taxon>
    </lineage>
</organism>
<dbReference type="OrthoDB" id="9973314at2"/>
<evidence type="ECO:0000313" key="2">
    <source>
        <dbReference type="EMBL" id="QDZ01033.1"/>
    </source>
</evidence>
<feature type="region of interest" description="Disordered" evidence="1">
    <location>
        <begin position="41"/>
        <end position="71"/>
    </location>
</feature>
<name>A0A5B8KZM8_9HYPH</name>
<accession>A0A5B8KZM8</accession>
<dbReference type="Proteomes" id="UP000321389">
    <property type="component" value="Chromosome"/>
</dbReference>
<dbReference type="AlphaFoldDB" id="A0A5B8KZM8"/>
<sequence length="215" mass="23475">MSASFFKLTNLVTATAILAGTLAATDIASARDGGGPDRTYAGTIEIGDTPATATPKKKETASKPKPKKRDSFEDAAKIIQTAGAPRRIGLGLIGGVVGDFSCTVVWCIFDQVLGFDTRYTPGDVTRQVMGYEPAKRAPKPKKEKASKYRDDCPKCQEEKKKDERLAAWRAQQKAKRDAAMKALHEEAVKRAALHKKYGGNNYDRHGPGYQMRLGR</sequence>
<evidence type="ECO:0000313" key="3">
    <source>
        <dbReference type="Proteomes" id="UP000321389"/>
    </source>
</evidence>
<dbReference type="RefSeq" id="WP_146299678.1">
    <property type="nucleotide sequence ID" value="NZ_CP042301.2"/>
</dbReference>
<evidence type="ECO:0000256" key="1">
    <source>
        <dbReference type="SAM" id="MobiDB-lite"/>
    </source>
</evidence>